<feature type="compositionally biased region" description="Low complexity" evidence="9">
    <location>
        <begin position="1025"/>
        <end position="1045"/>
    </location>
</feature>
<feature type="region of interest" description="Disordered" evidence="9">
    <location>
        <begin position="185"/>
        <end position="612"/>
    </location>
</feature>
<keyword evidence="4" id="KW-1003">Cell membrane</keyword>
<evidence type="ECO:0000313" key="11">
    <source>
        <dbReference type="EMBL" id="CAF98703.1"/>
    </source>
</evidence>
<gene>
    <name evidence="11" type="ORF">GSTENG00016504001</name>
</gene>
<evidence type="ECO:0000259" key="10">
    <source>
        <dbReference type="Pfam" id="PF15255"/>
    </source>
</evidence>
<proteinExistence type="inferred from homology"/>
<dbReference type="GO" id="GO:0005886">
    <property type="term" value="C:plasma membrane"/>
    <property type="evidence" value="ECO:0007669"/>
    <property type="project" value="UniProtKB-SubCell"/>
</dbReference>
<accession>Q4SKX9</accession>
<feature type="compositionally biased region" description="Basic and acidic residues" evidence="9">
    <location>
        <begin position="396"/>
        <end position="405"/>
    </location>
</feature>
<feature type="compositionally biased region" description="Acidic residues" evidence="9">
    <location>
        <begin position="462"/>
        <end position="471"/>
    </location>
</feature>
<feature type="region of interest" description="Disordered" evidence="9">
    <location>
        <begin position="781"/>
        <end position="931"/>
    </location>
</feature>
<feature type="compositionally biased region" description="Basic and acidic residues" evidence="9">
    <location>
        <begin position="300"/>
        <end position="312"/>
    </location>
</feature>
<evidence type="ECO:0000256" key="7">
    <source>
        <dbReference type="ARBA" id="ARBA00023136"/>
    </source>
</evidence>
<sequence>MWERPWTLEEMRQTSANWSLAADSGLFLFLQDFSQRMLSKTHEIEKQLDSLIRDTKATDSRLHSVFNDFLMLSNTQFIENRVYDEEVEENVPKADGPEKQPEQEKTREQKEAELIPKMQEAVNYGLKVLDSAFEHLDIKAGNSDSEDEEVTDKVEAILEPKDLYVDRPLPYLIGSQAFMEQDDVGLGDLSSDEMSVDSDRDSVLESEDGKEVAKSSMVSYDEEDEDSDIFGESDRDDDDEDDEDNTGVCPHSTGPSSFAEELAARIKGDAVIKAEGDRASIASKKKSKSRKGSKASKLQAEGHDDDMFKPPEMDDDDFSPFGGKGGLFSGGRGLFDDDDEPVNGLQGDLFSEAPKLPASEDKNLLNESLKSTAHAAESDKPGKKIPAGGISVFPGKDSDSVRSKENGTPAPTRQPSSVAGFGGGGLFEDDNDDDDDDFFGGKSTKKSESAGPEKTKKSVDLFADDDEDGDIFSEKCSTPAQSAKDAAPEPTKCPKKKMPAGAISMFGPGTSSLLSEGLKKRHLSTSEESEKSEENGPAHVAGVKPPQKPQTRGLFSDDEDAQVKYPTPAEDKPLEQNKPTTKRPEAVPSSLLTKSGESKQKAAGGVSLSEGTDVVGSKQTKLLDAANDADGFLSIDSPPLTVKKEEKATKTTFSLFDDNEEDELGDVFCMCQPADEQAQAKSTGVFQDEELLFSQTQQKDNDPDVDLFATSGKASVTKPATQSLFADEDEEDDLFSSVKPKAPPPKVSEKPRKPDNSGSKVDSLSQASLLINPAALLPGVTPSLPGAVSVLPGAAPKSSAGVLSSSPDLTPMGTQVASEQGVSFDAPVQVTTLQSAHKSRAKITAQRRPQSRAARQQAAQTPAADEDAVLSHTGPAGLVLPSADKSSRAASTGFPAASVPSVSEATSRPLILTLPGTNAGKDKSAKGSNSTKVLQVTEDDLFASDGLFGSTSASNAPTTTKTTQRQAVADAGLKKDKDRSTFPSIFEDNSDDLFQTSKPRLTNKKVKAASFLEEDDDNEDIFHVSNTSTPTSTSSKEFKNSSSYSKPDIFQDEVTSVPKVEKKHKKTTDASLFDDNIDIFADLSDTVKPKQKSKSKGETRSIFDDNMDDIFSSSTIKPVTKVSSKTKKTPVIQETSAAADSSSIFDDPLNAIGG</sequence>
<dbReference type="GO" id="GO:1901981">
    <property type="term" value="F:phosphatidylinositol phosphate binding"/>
    <property type="evidence" value="ECO:0007669"/>
    <property type="project" value="TreeGrafter"/>
</dbReference>
<feature type="non-terminal residue" evidence="11">
    <location>
        <position position="1"/>
    </location>
</feature>
<evidence type="ECO:0000256" key="8">
    <source>
        <dbReference type="ARBA" id="ARBA00038327"/>
    </source>
</evidence>
<dbReference type="EMBL" id="CAAE01014563">
    <property type="protein sequence ID" value="CAF98703.1"/>
    <property type="molecule type" value="Genomic_DNA"/>
</dbReference>
<evidence type="ECO:0000256" key="4">
    <source>
        <dbReference type="ARBA" id="ARBA00022475"/>
    </source>
</evidence>
<dbReference type="Pfam" id="PF15255">
    <property type="entry name" value="CAP-ZIP_m"/>
    <property type="match status" value="1"/>
</dbReference>
<dbReference type="KEGG" id="tng:GSTEN00016504G001"/>
<feature type="compositionally biased region" description="Acidic residues" evidence="9">
    <location>
        <begin position="220"/>
        <end position="245"/>
    </location>
</feature>
<feature type="region of interest" description="Disordered" evidence="9">
    <location>
        <begin position="945"/>
        <end position="999"/>
    </location>
</feature>
<feature type="compositionally biased region" description="Polar residues" evidence="9">
    <location>
        <begin position="949"/>
        <end position="966"/>
    </location>
</feature>
<feature type="compositionally biased region" description="Basic and acidic residues" evidence="9">
    <location>
        <begin position="445"/>
        <end position="459"/>
    </location>
</feature>
<keyword evidence="5" id="KW-0597">Phosphoprotein</keyword>
<dbReference type="PANTHER" id="PTHR21669">
    <property type="entry name" value="CAPZ-INTERACTING PROTEIN AND RELATED PROTEINS"/>
    <property type="match status" value="1"/>
</dbReference>
<feature type="compositionally biased region" description="Basic and acidic residues" evidence="9">
    <location>
        <begin position="262"/>
        <end position="278"/>
    </location>
</feature>
<dbReference type="GO" id="GO:0031901">
    <property type="term" value="C:early endosome membrane"/>
    <property type="evidence" value="ECO:0007669"/>
    <property type="project" value="UniProtKB-SubCell"/>
</dbReference>
<reference evidence="11" key="2">
    <citation type="submission" date="2004-02" db="EMBL/GenBank/DDBJ databases">
        <authorList>
            <consortium name="Genoscope"/>
            <consortium name="Whitehead Institute Centre for Genome Research"/>
        </authorList>
    </citation>
    <scope>NUCLEOTIDE SEQUENCE</scope>
</reference>
<keyword evidence="6" id="KW-0967">Endosome</keyword>
<comment type="caution">
    <text evidence="11">The sequence shown here is derived from an EMBL/GenBank/DDBJ whole genome shotgun (WGS) entry which is preliminary data.</text>
</comment>
<feature type="compositionally biased region" description="Basic and acidic residues" evidence="9">
    <location>
        <begin position="524"/>
        <end position="536"/>
    </location>
</feature>
<dbReference type="GO" id="GO:0071203">
    <property type="term" value="C:WASH complex"/>
    <property type="evidence" value="ECO:0007669"/>
    <property type="project" value="TreeGrafter"/>
</dbReference>
<dbReference type="InterPro" id="IPR029341">
    <property type="entry name" value="FAM21/CAPZIP"/>
</dbReference>
<feature type="compositionally biased region" description="Basic residues" evidence="9">
    <location>
        <begin position="283"/>
        <end position="294"/>
    </location>
</feature>
<feature type="domain" description="FAM21/CAPZIP" evidence="10">
    <location>
        <begin position="751"/>
        <end position="887"/>
    </location>
</feature>
<name>Q4SKX9_TETNG</name>
<keyword evidence="3" id="KW-0813">Transport</keyword>
<feature type="compositionally biased region" description="Basic and acidic residues" evidence="9">
    <location>
        <begin position="197"/>
        <end position="213"/>
    </location>
</feature>
<comment type="similarity">
    <text evidence="8">Belongs to the FAM21 family.</text>
</comment>
<dbReference type="PANTHER" id="PTHR21669:SF38">
    <property type="entry name" value="WASH COMPLEX SUBUNIT 2A-RELATED"/>
    <property type="match status" value="1"/>
</dbReference>
<feature type="region of interest" description="Disordered" evidence="9">
    <location>
        <begin position="718"/>
        <end position="764"/>
    </location>
</feature>
<feature type="compositionally biased region" description="Acidic residues" evidence="9">
    <location>
        <begin position="427"/>
        <end position="438"/>
    </location>
</feature>
<evidence type="ECO:0000256" key="1">
    <source>
        <dbReference type="ARBA" id="ARBA00004146"/>
    </source>
</evidence>
<evidence type="ECO:0000256" key="9">
    <source>
        <dbReference type="SAM" id="MobiDB-lite"/>
    </source>
</evidence>
<feature type="region of interest" description="Disordered" evidence="9">
    <location>
        <begin position="87"/>
        <end position="110"/>
    </location>
</feature>
<feature type="compositionally biased region" description="Gly residues" evidence="9">
    <location>
        <begin position="322"/>
        <end position="333"/>
    </location>
</feature>
<dbReference type="GO" id="GO:1905394">
    <property type="term" value="F:retromer complex binding"/>
    <property type="evidence" value="ECO:0007669"/>
    <property type="project" value="TreeGrafter"/>
</dbReference>
<feature type="compositionally biased region" description="Low complexity" evidence="9">
    <location>
        <begin position="844"/>
        <end position="863"/>
    </location>
</feature>
<evidence type="ECO:0000256" key="5">
    <source>
        <dbReference type="ARBA" id="ARBA00022553"/>
    </source>
</evidence>
<evidence type="ECO:0000256" key="6">
    <source>
        <dbReference type="ARBA" id="ARBA00022753"/>
    </source>
</evidence>
<feature type="compositionally biased region" description="Acidic residues" evidence="9">
    <location>
        <begin position="185"/>
        <end position="196"/>
    </location>
</feature>
<evidence type="ECO:0000256" key="3">
    <source>
        <dbReference type="ARBA" id="ARBA00022448"/>
    </source>
</evidence>
<feature type="region of interest" description="Disordered" evidence="9">
    <location>
        <begin position="1017"/>
        <end position="1045"/>
    </location>
</feature>
<dbReference type="OrthoDB" id="751084at2759"/>
<evidence type="ECO:0000256" key="2">
    <source>
        <dbReference type="ARBA" id="ARBA00004236"/>
    </source>
</evidence>
<feature type="compositionally biased region" description="Basic and acidic residues" evidence="9">
    <location>
        <begin position="90"/>
        <end position="110"/>
    </location>
</feature>
<dbReference type="GO" id="GO:0005829">
    <property type="term" value="C:cytosol"/>
    <property type="evidence" value="ECO:0007669"/>
    <property type="project" value="GOC"/>
</dbReference>
<feature type="compositionally biased region" description="Polar residues" evidence="9">
    <location>
        <begin position="801"/>
        <end position="821"/>
    </location>
</feature>
<protein>
    <submittedName>
        <fullName evidence="11">(spotted green pufferfish) hypothetical protein</fullName>
    </submittedName>
</protein>
<reference evidence="11" key="1">
    <citation type="journal article" date="2004" name="Nature">
        <title>Genome duplication in the teleost fish Tetraodon nigroviridis reveals the early vertebrate proto-karyotype.</title>
        <authorList>
            <person name="Jaillon O."/>
            <person name="Aury J.-M."/>
            <person name="Brunet F."/>
            <person name="Petit J.-L."/>
            <person name="Stange-Thomann N."/>
            <person name="Mauceli E."/>
            <person name="Bouneau L."/>
            <person name="Fischer C."/>
            <person name="Ozouf-Costaz C."/>
            <person name="Bernot A."/>
            <person name="Nicaud S."/>
            <person name="Jaffe D."/>
            <person name="Fisher S."/>
            <person name="Lutfalla G."/>
            <person name="Dossat C."/>
            <person name="Segurens B."/>
            <person name="Dasilva C."/>
            <person name="Salanoubat M."/>
            <person name="Levy M."/>
            <person name="Boudet N."/>
            <person name="Castellano S."/>
            <person name="Anthouard V."/>
            <person name="Jubin C."/>
            <person name="Castelli V."/>
            <person name="Katinka M."/>
            <person name="Vacherie B."/>
            <person name="Biemont C."/>
            <person name="Skalli Z."/>
            <person name="Cattolico L."/>
            <person name="Poulain J."/>
            <person name="De Berardinis V."/>
            <person name="Cruaud C."/>
            <person name="Duprat S."/>
            <person name="Brottier P."/>
            <person name="Coutanceau J.-P."/>
            <person name="Gouzy J."/>
            <person name="Parra G."/>
            <person name="Lardier G."/>
            <person name="Chapple C."/>
            <person name="McKernan K.J."/>
            <person name="McEwan P."/>
            <person name="Bosak S."/>
            <person name="Kellis M."/>
            <person name="Volff J.-N."/>
            <person name="Guigo R."/>
            <person name="Zody M.C."/>
            <person name="Mesirov J."/>
            <person name="Lindblad-Toh K."/>
            <person name="Birren B."/>
            <person name="Nusbaum C."/>
            <person name="Kahn D."/>
            <person name="Robinson-Rechavi M."/>
            <person name="Laudet V."/>
            <person name="Schachter V."/>
            <person name="Quetier F."/>
            <person name="Saurin W."/>
            <person name="Scarpelli C."/>
            <person name="Wincker P."/>
            <person name="Lander E.S."/>
            <person name="Weissenbach J."/>
            <person name="Roest Crollius H."/>
        </authorList>
    </citation>
    <scope>NUCLEOTIDE SEQUENCE [LARGE SCALE GENOMIC DNA]</scope>
</reference>
<comment type="subcellular location">
    <subcellularLocation>
        <location evidence="2">Cell membrane</location>
    </subcellularLocation>
    <subcellularLocation>
        <location evidence="1">Early endosome membrane</location>
    </subcellularLocation>
</comment>
<organism evidence="11">
    <name type="scientific">Tetraodon nigroviridis</name>
    <name type="common">Spotted green pufferfish</name>
    <name type="synonym">Chelonodon nigroviridis</name>
    <dbReference type="NCBI Taxonomy" id="99883"/>
    <lineage>
        <taxon>Eukaryota</taxon>
        <taxon>Metazoa</taxon>
        <taxon>Chordata</taxon>
        <taxon>Craniata</taxon>
        <taxon>Vertebrata</taxon>
        <taxon>Euteleostomi</taxon>
        <taxon>Actinopterygii</taxon>
        <taxon>Neopterygii</taxon>
        <taxon>Teleostei</taxon>
        <taxon>Neoteleostei</taxon>
        <taxon>Acanthomorphata</taxon>
        <taxon>Eupercaria</taxon>
        <taxon>Tetraodontiformes</taxon>
        <taxon>Tetradontoidea</taxon>
        <taxon>Tetraodontidae</taxon>
        <taxon>Tetraodon</taxon>
    </lineage>
</organism>
<dbReference type="GO" id="GO:0042147">
    <property type="term" value="P:retrograde transport, endosome to Golgi"/>
    <property type="evidence" value="ECO:0007669"/>
    <property type="project" value="TreeGrafter"/>
</dbReference>
<dbReference type="GO" id="GO:0036010">
    <property type="term" value="P:protein localization to endosome"/>
    <property type="evidence" value="ECO:0007669"/>
    <property type="project" value="TreeGrafter"/>
</dbReference>
<dbReference type="AlphaFoldDB" id="Q4SKX9"/>
<keyword evidence="7" id="KW-0472">Membrane</keyword>